<evidence type="ECO:0000313" key="2">
    <source>
        <dbReference type="EMBL" id="KEH37610.1"/>
    </source>
</evidence>
<organism evidence="2 4">
    <name type="scientific">Medicago truncatula</name>
    <name type="common">Barrel medic</name>
    <name type="synonym">Medicago tribuloides</name>
    <dbReference type="NCBI Taxonomy" id="3880"/>
    <lineage>
        <taxon>Eukaryota</taxon>
        <taxon>Viridiplantae</taxon>
        <taxon>Streptophyta</taxon>
        <taxon>Embryophyta</taxon>
        <taxon>Tracheophyta</taxon>
        <taxon>Spermatophyta</taxon>
        <taxon>Magnoliopsida</taxon>
        <taxon>eudicotyledons</taxon>
        <taxon>Gunneridae</taxon>
        <taxon>Pentapetalae</taxon>
        <taxon>rosids</taxon>
        <taxon>fabids</taxon>
        <taxon>Fabales</taxon>
        <taxon>Fabaceae</taxon>
        <taxon>Papilionoideae</taxon>
        <taxon>50 kb inversion clade</taxon>
        <taxon>NPAAA clade</taxon>
        <taxon>Hologalegina</taxon>
        <taxon>IRL clade</taxon>
        <taxon>Trifolieae</taxon>
        <taxon>Medicago</taxon>
    </lineage>
</organism>
<accession>A0A072VHH6</accession>
<evidence type="ECO:0000256" key="1">
    <source>
        <dbReference type="SAM" id="MobiDB-lite"/>
    </source>
</evidence>
<name>A0A072VHH6_MEDTR</name>
<reference evidence="2 4" key="2">
    <citation type="journal article" date="2014" name="BMC Genomics">
        <title>An improved genome release (version Mt4.0) for the model legume Medicago truncatula.</title>
        <authorList>
            <person name="Tang H."/>
            <person name="Krishnakumar V."/>
            <person name="Bidwell S."/>
            <person name="Rosen B."/>
            <person name="Chan A."/>
            <person name="Zhou S."/>
            <person name="Gentzbittel L."/>
            <person name="Childs K.L."/>
            <person name="Yandell M."/>
            <person name="Gundlach H."/>
            <person name="Mayer K.F."/>
            <person name="Schwartz D.C."/>
            <person name="Town C.D."/>
        </authorList>
    </citation>
    <scope>GENOME REANNOTATION</scope>
    <source>
        <strain evidence="2">A17</strain>
        <strain evidence="3 4">cv. Jemalong A17</strain>
    </source>
</reference>
<reference evidence="3" key="3">
    <citation type="submission" date="2015-04" db="UniProtKB">
        <authorList>
            <consortium name="EnsemblPlants"/>
        </authorList>
    </citation>
    <scope>IDENTIFICATION</scope>
    <source>
        <strain evidence="3">cv. Jemalong A17</strain>
    </source>
</reference>
<evidence type="ECO:0000313" key="3">
    <source>
        <dbReference type="EnsemblPlants" id="KEH37610"/>
    </source>
</evidence>
<proteinExistence type="predicted"/>
<reference evidence="2 4" key="1">
    <citation type="journal article" date="2011" name="Nature">
        <title>The Medicago genome provides insight into the evolution of rhizobial symbioses.</title>
        <authorList>
            <person name="Young N.D."/>
            <person name="Debelle F."/>
            <person name="Oldroyd G.E."/>
            <person name="Geurts R."/>
            <person name="Cannon S.B."/>
            <person name="Udvardi M.K."/>
            <person name="Benedito V.A."/>
            <person name="Mayer K.F."/>
            <person name="Gouzy J."/>
            <person name="Schoof H."/>
            <person name="Van de Peer Y."/>
            <person name="Proost S."/>
            <person name="Cook D.R."/>
            <person name="Meyers B.C."/>
            <person name="Spannagl M."/>
            <person name="Cheung F."/>
            <person name="De Mita S."/>
            <person name="Krishnakumar V."/>
            <person name="Gundlach H."/>
            <person name="Zhou S."/>
            <person name="Mudge J."/>
            <person name="Bharti A.K."/>
            <person name="Murray J.D."/>
            <person name="Naoumkina M.A."/>
            <person name="Rosen B."/>
            <person name="Silverstein K.A."/>
            <person name="Tang H."/>
            <person name="Rombauts S."/>
            <person name="Zhao P.X."/>
            <person name="Zhou P."/>
            <person name="Barbe V."/>
            <person name="Bardou P."/>
            <person name="Bechner M."/>
            <person name="Bellec A."/>
            <person name="Berger A."/>
            <person name="Berges H."/>
            <person name="Bidwell S."/>
            <person name="Bisseling T."/>
            <person name="Choisne N."/>
            <person name="Couloux A."/>
            <person name="Denny R."/>
            <person name="Deshpande S."/>
            <person name="Dai X."/>
            <person name="Doyle J.J."/>
            <person name="Dudez A.M."/>
            <person name="Farmer A.D."/>
            <person name="Fouteau S."/>
            <person name="Franken C."/>
            <person name="Gibelin C."/>
            <person name="Gish J."/>
            <person name="Goldstein S."/>
            <person name="Gonzalez A.J."/>
            <person name="Green P.J."/>
            <person name="Hallab A."/>
            <person name="Hartog M."/>
            <person name="Hua A."/>
            <person name="Humphray S.J."/>
            <person name="Jeong D.H."/>
            <person name="Jing Y."/>
            <person name="Jocker A."/>
            <person name="Kenton S.M."/>
            <person name="Kim D.J."/>
            <person name="Klee K."/>
            <person name="Lai H."/>
            <person name="Lang C."/>
            <person name="Lin S."/>
            <person name="Macmil S.L."/>
            <person name="Magdelenat G."/>
            <person name="Matthews L."/>
            <person name="McCorrison J."/>
            <person name="Monaghan E.L."/>
            <person name="Mun J.H."/>
            <person name="Najar F.Z."/>
            <person name="Nicholson C."/>
            <person name="Noirot C."/>
            <person name="O'Bleness M."/>
            <person name="Paule C.R."/>
            <person name="Poulain J."/>
            <person name="Prion F."/>
            <person name="Qin B."/>
            <person name="Qu C."/>
            <person name="Retzel E.F."/>
            <person name="Riddle C."/>
            <person name="Sallet E."/>
            <person name="Samain S."/>
            <person name="Samson N."/>
            <person name="Sanders I."/>
            <person name="Saurat O."/>
            <person name="Scarpelli C."/>
            <person name="Schiex T."/>
            <person name="Segurens B."/>
            <person name="Severin A.J."/>
            <person name="Sherrier D.J."/>
            <person name="Shi R."/>
            <person name="Sims S."/>
            <person name="Singer S.R."/>
            <person name="Sinharoy S."/>
            <person name="Sterck L."/>
            <person name="Viollet A."/>
            <person name="Wang B.B."/>
            <person name="Wang K."/>
            <person name="Wang M."/>
            <person name="Wang X."/>
            <person name="Warfsmann J."/>
            <person name="Weissenbach J."/>
            <person name="White D.D."/>
            <person name="White J.D."/>
            <person name="Wiley G.B."/>
            <person name="Wincker P."/>
            <person name="Xing Y."/>
            <person name="Yang L."/>
            <person name="Yao Z."/>
            <person name="Ying F."/>
            <person name="Zhai J."/>
            <person name="Zhou L."/>
            <person name="Zuber A."/>
            <person name="Denarie J."/>
            <person name="Dixon R.A."/>
            <person name="May G.D."/>
            <person name="Schwartz D.C."/>
            <person name="Rogers J."/>
            <person name="Quetier F."/>
            <person name="Town C.D."/>
            <person name="Roe B.A."/>
        </authorList>
    </citation>
    <scope>NUCLEOTIDE SEQUENCE [LARGE SCALE GENOMIC DNA]</scope>
    <source>
        <strain evidence="2">A17</strain>
        <strain evidence="3 4">cv. Jemalong A17</strain>
    </source>
</reference>
<dbReference type="AlphaFoldDB" id="A0A072VHH6"/>
<protein>
    <recommendedName>
        <fullName evidence="5">DUF4283 domain protein</fullName>
    </recommendedName>
</protein>
<dbReference type="EnsemblPlants" id="KEH37610">
    <property type="protein sequence ID" value="KEH37610"/>
    <property type="gene ID" value="MTR_2g043180"/>
</dbReference>
<sequence length="148" mass="16385">MPSPSPIIMKSPIINWKCLADSTPDPKPTQNQRKTNSRNPKPKPKPSSTSASVPKTTIVSSHPETTTIDQNTTKTHVTNLCNIPSSQLPQLVIKGDRLSIVILEDDYNEGMTACKFNLHARILWVKGSTPLTVHALKTKLSIMWKDMS</sequence>
<keyword evidence="4" id="KW-1185">Reference proteome</keyword>
<feature type="compositionally biased region" description="Low complexity" evidence="1">
    <location>
        <begin position="46"/>
        <end position="57"/>
    </location>
</feature>
<feature type="compositionally biased region" description="Polar residues" evidence="1">
    <location>
        <begin position="58"/>
        <end position="71"/>
    </location>
</feature>
<gene>
    <name evidence="2" type="ordered locus">MTR_2g043180</name>
</gene>
<dbReference type="HOGENOM" id="CLU_1761469_0_0_1"/>
<dbReference type="EMBL" id="CM001218">
    <property type="protein sequence ID" value="KEH37610.1"/>
    <property type="molecule type" value="Genomic_DNA"/>
</dbReference>
<dbReference type="Proteomes" id="UP000002051">
    <property type="component" value="Chromosome 2"/>
</dbReference>
<evidence type="ECO:0008006" key="5">
    <source>
        <dbReference type="Google" id="ProtNLM"/>
    </source>
</evidence>
<feature type="region of interest" description="Disordered" evidence="1">
    <location>
        <begin position="18"/>
        <end position="71"/>
    </location>
</feature>
<evidence type="ECO:0000313" key="4">
    <source>
        <dbReference type="Proteomes" id="UP000002051"/>
    </source>
</evidence>